<feature type="compositionally biased region" description="Basic and acidic residues" evidence="1">
    <location>
        <begin position="184"/>
        <end position="193"/>
    </location>
</feature>
<organism evidence="2 3">
    <name type="scientific">Trichonephila inaurata madagascariensis</name>
    <dbReference type="NCBI Taxonomy" id="2747483"/>
    <lineage>
        <taxon>Eukaryota</taxon>
        <taxon>Metazoa</taxon>
        <taxon>Ecdysozoa</taxon>
        <taxon>Arthropoda</taxon>
        <taxon>Chelicerata</taxon>
        <taxon>Arachnida</taxon>
        <taxon>Araneae</taxon>
        <taxon>Araneomorphae</taxon>
        <taxon>Entelegynae</taxon>
        <taxon>Araneoidea</taxon>
        <taxon>Nephilidae</taxon>
        <taxon>Trichonephila</taxon>
        <taxon>Trichonephila inaurata</taxon>
    </lineage>
</organism>
<dbReference type="EMBL" id="BMAV01001767">
    <property type="protein sequence ID" value="GFY40225.1"/>
    <property type="molecule type" value="Genomic_DNA"/>
</dbReference>
<feature type="region of interest" description="Disordered" evidence="1">
    <location>
        <begin position="1"/>
        <end position="26"/>
    </location>
</feature>
<evidence type="ECO:0000313" key="2">
    <source>
        <dbReference type="EMBL" id="GFY40225.1"/>
    </source>
</evidence>
<gene>
    <name evidence="2" type="ORF">TNIN_489011</name>
</gene>
<dbReference type="Proteomes" id="UP000886998">
    <property type="component" value="Unassembled WGS sequence"/>
</dbReference>
<name>A0A8X6WT17_9ARAC</name>
<reference evidence="2" key="1">
    <citation type="submission" date="2020-08" db="EMBL/GenBank/DDBJ databases">
        <title>Multicomponent nature underlies the extraordinary mechanical properties of spider dragline silk.</title>
        <authorList>
            <person name="Kono N."/>
            <person name="Nakamura H."/>
            <person name="Mori M."/>
            <person name="Yoshida Y."/>
            <person name="Ohtoshi R."/>
            <person name="Malay A.D."/>
            <person name="Moran D.A.P."/>
            <person name="Tomita M."/>
            <person name="Numata K."/>
            <person name="Arakawa K."/>
        </authorList>
    </citation>
    <scope>NUCLEOTIDE SEQUENCE</scope>
</reference>
<proteinExistence type="predicted"/>
<dbReference type="AlphaFoldDB" id="A0A8X6WT17"/>
<feature type="non-terminal residue" evidence="2">
    <location>
        <position position="1"/>
    </location>
</feature>
<evidence type="ECO:0000313" key="3">
    <source>
        <dbReference type="Proteomes" id="UP000886998"/>
    </source>
</evidence>
<keyword evidence="3" id="KW-1185">Reference proteome</keyword>
<comment type="caution">
    <text evidence="2">The sequence shown here is derived from an EMBL/GenBank/DDBJ whole genome shotgun (WGS) entry which is preliminary data.</text>
</comment>
<sequence>NELPFRWSTSKTVASSSLPSSNKERNAKGVPEIKRLLHRVVVKREHVTPQIKRVFATDTSPRYLKEMHFKGRLDLEASHCLCQSVMVLFSSGESFPSHFMVRPVRNGFFHAFGALRVPIYGVPQASTRYVTLRQIRKINRIPSGKHLDPLNMLRKHFNNVGGVPDEEPFHYRTDGGNSSGKPQHPVDDRLTDETTPQKKLGWFCVKTTRIVFVCFPTPSYFYPILLYYGYGHHGGRLFFCANCIPSIPFPGFTCF</sequence>
<protein>
    <submittedName>
        <fullName evidence="2">Uncharacterized protein</fullName>
    </submittedName>
</protein>
<accession>A0A8X6WT17</accession>
<feature type="region of interest" description="Disordered" evidence="1">
    <location>
        <begin position="168"/>
        <end position="193"/>
    </location>
</feature>
<evidence type="ECO:0000256" key="1">
    <source>
        <dbReference type="SAM" id="MobiDB-lite"/>
    </source>
</evidence>
<feature type="compositionally biased region" description="Polar residues" evidence="1">
    <location>
        <begin position="7"/>
        <end position="21"/>
    </location>
</feature>